<dbReference type="GO" id="GO:0046872">
    <property type="term" value="F:metal ion binding"/>
    <property type="evidence" value="ECO:0007669"/>
    <property type="project" value="UniProtKB-KW"/>
</dbReference>
<organism evidence="5 6">
    <name type="scientific">Eiseniibacteriota bacterium</name>
    <dbReference type="NCBI Taxonomy" id="2212470"/>
    <lineage>
        <taxon>Bacteria</taxon>
        <taxon>Candidatus Eiseniibacteriota</taxon>
    </lineage>
</organism>
<keyword evidence="1" id="KW-0645">Protease</keyword>
<evidence type="ECO:0000256" key="2">
    <source>
        <dbReference type="ARBA" id="ARBA00022723"/>
    </source>
</evidence>
<keyword evidence="3 5" id="KW-0378">Hydrolase</keyword>
<keyword evidence="5" id="KW-0224">Dipeptidase</keyword>
<evidence type="ECO:0000259" key="4">
    <source>
        <dbReference type="Pfam" id="PF07687"/>
    </source>
</evidence>
<dbReference type="EC" id="3.4.13.-" evidence="5"/>
<dbReference type="Gene3D" id="3.40.630.10">
    <property type="entry name" value="Zn peptidases"/>
    <property type="match status" value="1"/>
</dbReference>
<dbReference type="Gene3D" id="3.30.70.360">
    <property type="match status" value="1"/>
</dbReference>
<comment type="caution">
    <text evidence="5">The sequence shown here is derived from an EMBL/GenBank/DDBJ whole genome shotgun (WGS) entry which is preliminary data.</text>
</comment>
<keyword evidence="2" id="KW-0479">Metal-binding</keyword>
<dbReference type="Pfam" id="PF07687">
    <property type="entry name" value="M20_dimer"/>
    <property type="match status" value="1"/>
</dbReference>
<protein>
    <submittedName>
        <fullName evidence="5">Dipeptidase</fullName>
        <ecNumber evidence="5">3.4.13.-</ecNumber>
    </submittedName>
</protein>
<evidence type="ECO:0000313" key="5">
    <source>
        <dbReference type="EMBL" id="MCA9755473.1"/>
    </source>
</evidence>
<accession>A0A956NAS2</accession>
<dbReference type="InterPro" id="IPR002933">
    <property type="entry name" value="Peptidase_M20"/>
</dbReference>
<evidence type="ECO:0000256" key="3">
    <source>
        <dbReference type="ARBA" id="ARBA00022801"/>
    </source>
</evidence>
<proteinExistence type="predicted"/>
<dbReference type="EMBL" id="JAGQHS010000023">
    <property type="protein sequence ID" value="MCA9755473.1"/>
    <property type="molecule type" value="Genomic_DNA"/>
</dbReference>
<gene>
    <name evidence="5" type="ORF">KDA27_06705</name>
</gene>
<dbReference type="InterPro" id="IPR051458">
    <property type="entry name" value="Cyt/Met_Dipeptidase"/>
</dbReference>
<dbReference type="NCBIfam" id="NF006579">
    <property type="entry name" value="PRK09104.1"/>
    <property type="match status" value="1"/>
</dbReference>
<dbReference type="InterPro" id="IPR011650">
    <property type="entry name" value="Peptidase_M20_dimer"/>
</dbReference>
<dbReference type="AlphaFoldDB" id="A0A956NAS2"/>
<evidence type="ECO:0000256" key="1">
    <source>
        <dbReference type="ARBA" id="ARBA00022670"/>
    </source>
</evidence>
<dbReference type="InterPro" id="IPR036264">
    <property type="entry name" value="Bact_exopeptidase_dim_dom"/>
</dbReference>
<dbReference type="SUPFAM" id="SSF53187">
    <property type="entry name" value="Zn-dependent exopeptidases"/>
    <property type="match status" value="1"/>
</dbReference>
<dbReference type="PANTHER" id="PTHR43270">
    <property type="entry name" value="BETA-ALA-HIS DIPEPTIDASE"/>
    <property type="match status" value="1"/>
</dbReference>
<evidence type="ECO:0000313" key="6">
    <source>
        <dbReference type="Proteomes" id="UP000739538"/>
    </source>
</evidence>
<sequence length="459" mass="49995">MDELFRYVDEGFQASVERLSQFLRIPSVGTDPEYDPETRRCAEWLASELTGIGFDASVRDTPGQPIVVGHWPNPDATGPHLLYYGHYDVQPADPLELWESPPFEPRVMEGPKGPQIVARGAVDDKGQVMTWLEAFRAYKAVRGNLPFSITVLVEGEEESSSVNLEPFLKANAEELRSDVCIISDTGMLDVDRPAITTMLRGIVYVEVTLTGPTHDLHSGMYGGAVVNPLNALSSLLAALHDENGRVTLDGFYDSVLELTPAQSEEWKSLGFDDATFLGTAGLSQSVGESGRTVLERIWSRPTLDVNGIWGGYIGKGAKTVIPSQASAKLSCRLVPDQRADAVLRSLKTYFEKNCPPGCRIELKDLGKGDPIRVPAESPFIEATRRATTHAFPRPAALIGSGGSIPVAASIREILGIDSVLLGFGLDDDRVHSPNEKFTLVCLERGIKTHLALLDELAKK</sequence>
<reference evidence="5" key="1">
    <citation type="submission" date="2020-04" db="EMBL/GenBank/DDBJ databases">
        <authorList>
            <person name="Zhang T."/>
        </authorList>
    </citation>
    <scope>NUCLEOTIDE SEQUENCE</scope>
    <source>
        <strain evidence="5">HKST-UBA02</strain>
    </source>
</reference>
<dbReference type="SUPFAM" id="SSF55031">
    <property type="entry name" value="Bacterial exopeptidase dimerisation domain"/>
    <property type="match status" value="1"/>
</dbReference>
<name>A0A956NAS2_UNCEI</name>
<dbReference type="NCBIfam" id="NF005914">
    <property type="entry name" value="PRK07907.1"/>
    <property type="match status" value="1"/>
</dbReference>
<reference evidence="5" key="2">
    <citation type="journal article" date="2021" name="Microbiome">
        <title>Successional dynamics and alternative stable states in a saline activated sludge microbial community over 9 years.</title>
        <authorList>
            <person name="Wang Y."/>
            <person name="Ye J."/>
            <person name="Ju F."/>
            <person name="Liu L."/>
            <person name="Boyd J.A."/>
            <person name="Deng Y."/>
            <person name="Parks D.H."/>
            <person name="Jiang X."/>
            <person name="Yin X."/>
            <person name="Woodcroft B.J."/>
            <person name="Tyson G.W."/>
            <person name="Hugenholtz P."/>
            <person name="Polz M.F."/>
            <person name="Zhang T."/>
        </authorList>
    </citation>
    <scope>NUCLEOTIDE SEQUENCE</scope>
    <source>
        <strain evidence="5">HKST-UBA02</strain>
    </source>
</reference>
<feature type="domain" description="Peptidase M20 dimerisation" evidence="4">
    <location>
        <begin position="199"/>
        <end position="357"/>
    </location>
</feature>
<dbReference type="PANTHER" id="PTHR43270:SF12">
    <property type="entry name" value="SUCCINYL-DIAMINOPIMELATE DESUCCINYLASE"/>
    <property type="match status" value="1"/>
</dbReference>
<dbReference type="Proteomes" id="UP000739538">
    <property type="component" value="Unassembled WGS sequence"/>
</dbReference>
<dbReference type="Pfam" id="PF01546">
    <property type="entry name" value="Peptidase_M20"/>
    <property type="match status" value="1"/>
</dbReference>
<dbReference type="GO" id="GO:0016805">
    <property type="term" value="F:dipeptidase activity"/>
    <property type="evidence" value="ECO:0007669"/>
    <property type="project" value="UniProtKB-KW"/>
</dbReference>
<dbReference type="GO" id="GO:0006508">
    <property type="term" value="P:proteolysis"/>
    <property type="evidence" value="ECO:0007669"/>
    <property type="project" value="UniProtKB-KW"/>
</dbReference>
<dbReference type="NCBIfam" id="NF006053">
    <property type="entry name" value="PRK08201.1"/>
    <property type="match status" value="1"/>
</dbReference>